<dbReference type="AlphaFoldDB" id="A0A671Q1U8"/>
<name>A0A671Q1U8_9TELE</name>
<dbReference type="Pfam" id="PF00059">
    <property type="entry name" value="Lectin_C"/>
    <property type="match status" value="1"/>
</dbReference>
<dbReference type="Ensembl" id="ENSSANT00000068503.1">
    <property type="protein sequence ID" value="ENSSANP00000064439.1"/>
    <property type="gene ID" value="ENSSANG00000032126.1"/>
</dbReference>
<comment type="subcellular location">
    <subcellularLocation>
        <location evidence="1">Cell membrane</location>
        <topology evidence="1">Single-pass type II membrane protein</topology>
    </subcellularLocation>
</comment>
<dbReference type="SUPFAM" id="SSF56436">
    <property type="entry name" value="C-type lectin-like"/>
    <property type="match status" value="1"/>
</dbReference>
<dbReference type="InterPro" id="IPR001304">
    <property type="entry name" value="C-type_lectin-like"/>
</dbReference>
<evidence type="ECO:0000256" key="1">
    <source>
        <dbReference type="ARBA" id="ARBA00004401"/>
    </source>
</evidence>
<dbReference type="GO" id="GO:0005886">
    <property type="term" value="C:plasma membrane"/>
    <property type="evidence" value="ECO:0007669"/>
    <property type="project" value="UniProtKB-SubCell"/>
</dbReference>
<sequence>MLKNCFLVSPPKCLCAERLCIDCGKGWLRFENTCYFLSQNRFSWQQSREECQRMGGDLAVITNERMYLSRKGSLHYWIGLSHLGTNEWTWINNTALTVRWENNDGRHLQKKTKKKLQIQASIVK</sequence>
<evidence type="ECO:0000259" key="2">
    <source>
        <dbReference type="PROSITE" id="PS50041"/>
    </source>
</evidence>
<dbReference type="InterPro" id="IPR050828">
    <property type="entry name" value="C-type_lectin/matrix_domain"/>
</dbReference>
<dbReference type="SMART" id="SM00034">
    <property type="entry name" value="CLECT"/>
    <property type="match status" value="1"/>
</dbReference>
<reference evidence="3" key="2">
    <citation type="submission" date="2025-09" db="UniProtKB">
        <authorList>
            <consortium name="Ensembl"/>
        </authorList>
    </citation>
    <scope>IDENTIFICATION</scope>
</reference>
<dbReference type="PROSITE" id="PS50041">
    <property type="entry name" value="C_TYPE_LECTIN_2"/>
    <property type="match status" value="1"/>
</dbReference>
<organism evidence="3 4">
    <name type="scientific">Sinocyclocheilus anshuiensis</name>
    <dbReference type="NCBI Taxonomy" id="1608454"/>
    <lineage>
        <taxon>Eukaryota</taxon>
        <taxon>Metazoa</taxon>
        <taxon>Chordata</taxon>
        <taxon>Craniata</taxon>
        <taxon>Vertebrata</taxon>
        <taxon>Euteleostomi</taxon>
        <taxon>Actinopterygii</taxon>
        <taxon>Neopterygii</taxon>
        <taxon>Teleostei</taxon>
        <taxon>Ostariophysi</taxon>
        <taxon>Cypriniformes</taxon>
        <taxon>Cyprinidae</taxon>
        <taxon>Cyprininae</taxon>
        <taxon>Sinocyclocheilus</taxon>
    </lineage>
</organism>
<evidence type="ECO:0000313" key="4">
    <source>
        <dbReference type="Proteomes" id="UP000472260"/>
    </source>
</evidence>
<dbReference type="InterPro" id="IPR016187">
    <property type="entry name" value="CTDL_fold"/>
</dbReference>
<protein>
    <recommendedName>
        <fullName evidence="2">C-type lectin domain-containing protein</fullName>
    </recommendedName>
</protein>
<evidence type="ECO:0000313" key="3">
    <source>
        <dbReference type="Ensembl" id="ENSSANP00000064439.1"/>
    </source>
</evidence>
<feature type="domain" description="C-type lectin" evidence="2">
    <location>
        <begin position="30"/>
        <end position="104"/>
    </location>
</feature>
<dbReference type="Proteomes" id="UP000472260">
    <property type="component" value="Unassembled WGS sequence"/>
</dbReference>
<keyword evidence="4" id="KW-1185">Reference proteome</keyword>
<proteinExistence type="predicted"/>
<dbReference type="PANTHER" id="PTHR45710">
    <property type="entry name" value="C-TYPE LECTIN DOMAIN-CONTAINING PROTEIN 180"/>
    <property type="match status" value="1"/>
</dbReference>
<dbReference type="Gene3D" id="3.10.100.10">
    <property type="entry name" value="Mannose-Binding Protein A, subunit A"/>
    <property type="match status" value="1"/>
</dbReference>
<reference evidence="3" key="1">
    <citation type="submission" date="2025-08" db="UniProtKB">
        <authorList>
            <consortium name="Ensembl"/>
        </authorList>
    </citation>
    <scope>IDENTIFICATION</scope>
</reference>
<dbReference type="PANTHER" id="PTHR45710:SF28">
    <property type="entry name" value="C-TYPE LECTIN DOMAIN FAMILY 4 MEMBER C ISOFORM 1"/>
    <property type="match status" value="1"/>
</dbReference>
<accession>A0A671Q1U8</accession>
<dbReference type="InterPro" id="IPR016186">
    <property type="entry name" value="C-type_lectin-like/link_sf"/>
</dbReference>